<reference evidence="1" key="1">
    <citation type="submission" date="2021-03" db="EMBL/GenBank/DDBJ databases">
        <title>Evolutionary priming and transition to the ectomycorrhizal habit in an iconic lineage of mushroom-forming fungi: is preadaptation a requirement?</title>
        <authorList>
            <consortium name="DOE Joint Genome Institute"/>
            <person name="Looney B.P."/>
            <person name="Miyauchi S."/>
            <person name="Morin E."/>
            <person name="Drula E."/>
            <person name="Courty P.E."/>
            <person name="Chicoki N."/>
            <person name="Fauchery L."/>
            <person name="Kohler A."/>
            <person name="Kuo A."/>
            <person name="LaButti K."/>
            <person name="Pangilinan J."/>
            <person name="Lipzen A."/>
            <person name="Riley R."/>
            <person name="Andreopoulos W."/>
            <person name="He G."/>
            <person name="Johnson J."/>
            <person name="Barry K.W."/>
            <person name="Grigoriev I.V."/>
            <person name="Nagy L."/>
            <person name="Hibbett D."/>
            <person name="Henrissat B."/>
            <person name="Matheny P.B."/>
            <person name="Labbe J."/>
            <person name="Martin A.F."/>
        </authorList>
    </citation>
    <scope>NUCLEOTIDE SEQUENCE</scope>
    <source>
        <strain evidence="1">BPL698</strain>
    </source>
</reference>
<protein>
    <submittedName>
        <fullName evidence="1">Uncharacterized protein</fullName>
    </submittedName>
</protein>
<proteinExistence type="predicted"/>
<sequence>MAESAPEEKFQEPYTMSLFIANRQSLRSHNSSPILLSSHSNQLPPSPCPSPRPGLSKEGDRVQYDGLVKGFTTITIAGAFIATVQAQILGNMSSPEITIADRAINAFYIARWLERLREGEKNLLEKEFSRRPGNLDEERCAFSPKRRSLSDTIFYTWLGLSLFVPMPLLILGLICLLAGIYTNVWTQHSIVVAGLVTLAGLPRNRREMRTELIIRLSEMQGDW</sequence>
<organism evidence="1 2">
    <name type="scientific">Russula earlei</name>
    <dbReference type="NCBI Taxonomy" id="71964"/>
    <lineage>
        <taxon>Eukaryota</taxon>
        <taxon>Fungi</taxon>
        <taxon>Dikarya</taxon>
        <taxon>Basidiomycota</taxon>
        <taxon>Agaricomycotina</taxon>
        <taxon>Agaricomycetes</taxon>
        <taxon>Russulales</taxon>
        <taxon>Russulaceae</taxon>
        <taxon>Russula</taxon>
    </lineage>
</organism>
<evidence type="ECO:0000313" key="1">
    <source>
        <dbReference type="EMBL" id="KAI9448668.1"/>
    </source>
</evidence>
<comment type="caution">
    <text evidence="1">The sequence shown here is derived from an EMBL/GenBank/DDBJ whole genome shotgun (WGS) entry which is preliminary data.</text>
</comment>
<dbReference type="EMBL" id="JAGFNK010000570">
    <property type="protein sequence ID" value="KAI9448668.1"/>
    <property type="molecule type" value="Genomic_DNA"/>
</dbReference>
<accession>A0ACC0TUP2</accession>
<evidence type="ECO:0000313" key="2">
    <source>
        <dbReference type="Proteomes" id="UP001207468"/>
    </source>
</evidence>
<keyword evidence="2" id="KW-1185">Reference proteome</keyword>
<dbReference type="Proteomes" id="UP001207468">
    <property type="component" value="Unassembled WGS sequence"/>
</dbReference>
<name>A0ACC0TUP2_9AGAM</name>
<gene>
    <name evidence="1" type="ORF">F5148DRAFT_1250540</name>
</gene>